<dbReference type="Proteomes" id="UP000504608">
    <property type="component" value="Unplaced"/>
</dbReference>
<dbReference type="GeneID" id="111490190"/>
<dbReference type="Gene3D" id="4.10.280.10">
    <property type="entry name" value="Helix-loop-helix DNA-binding domain"/>
    <property type="match status" value="1"/>
</dbReference>
<evidence type="ECO:0000256" key="5">
    <source>
        <dbReference type="SAM" id="Coils"/>
    </source>
</evidence>
<evidence type="ECO:0000256" key="4">
    <source>
        <dbReference type="ARBA" id="ARBA00023242"/>
    </source>
</evidence>
<dbReference type="PANTHER" id="PTHR13935">
    <property type="entry name" value="ACHAETE-SCUTE TRANSCRIPTION FACTOR-RELATED"/>
    <property type="match status" value="1"/>
</dbReference>
<proteinExistence type="predicted"/>
<dbReference type="InterPro" id="IPR036638">
    <property type="entry name" value="HLH_DNA-bd_sf"/>
</dbReference>
<evidence type="ECO:0000313" key="7">
    <source>
        <dbReference type="RefSeq" id="XP_022994481.1"/>
    </source>
</evidence>
<evidence type="ECO:0000313" key="6">
    <source>
        <dbReference type="Proteomes" id="UP000504608"/>
    </source>
</evidence>
<dbReference type="KEGG" id="cmax:111490190"/>
<keyword evidence="2" id="KW-0805">Transcription regulation</keyword>
<feature type="coiled-coil region" evidence="5">
    <location>
        <begin position="48"/>
        <end position="75"/>
    </location>
</feature>
<organism evidence="6 7">
    <name type="scientific">Cucurbita maxima</name>
    <name type="common">Pumpkin</name>
    <name type="synonym">Winter squash</name>
    <dbReference type="NCBI Taxonomy" id="3661"/>
    <lineage>
        <taxon>Eukaryota</taxon>
        <taxon>Viridiplantae</taxon>
        <taxon>Streptophyta</taxon>
        <taxon>Embryophyta</taxon>
        <taxon>Tracheophyta</taxon>
        <taxon>Spermatophyta</taxon>
        <taxon>Magnoliopsida</taxon>
        <taxon>eudicotyledons</taxon>
        <taxon>Gunneridae</taxon>
        <taxon>Pentapetalae</taxon>
        <taxon>rosids</taxon>
        <taxon>fabids</taxon>
        <taxon>Cucurbitales</taxon>
        <taxon>Cucurbitaceae</taxon>
        <taxon>Cucurbiteae</taxon>
        <taxon>Cucurbita</taxon>
    </lineage>
</organism>
<accession>A0A6J1JZ96</accession>
<keyword evidence="6" id="KW-1185">Reference proteome</keyword>
<dbReference type="AlphaFoldDB" id="A0A6J1JZ96"/>
<protein>
    <submittedName>
        <fullName evidence="7">Transcription factor bHLH167-like</fullName>
    </submittedName>
</protein>
<evidence type="ECO:0000256" key="1">
    <source>
        <dbReference type="ARBA" id="ARBA00004123"/>
    </source>
</evidence>
<keyword evidence="5" id="KW-0175">Coiled coil</keyword>
<evidence type="ECO:0000256" key="3">
    <source>
        <dbReference type="ARBA" id="ARBA00023163"/>
    </source>
</evidence>
<dbReference type="GO" id="GO:0090575">
    <property type="term" value="C:RNA polymerase II transcription regulator complex"/>
    <property type="evidence" value="ECO:0007669"/>
    <property type="project" value="TreeGrafter"/>
</dbReference>
<evidence type="ECO:0000256" key="2">
    <source>
        <dbReference type="ARBA" id="ARBA00023015"/>
    </source>
</evidence>
<keyword evidence="4" id="KW-0539">Nucleus</keyword>
<sequence length="175" mass="19695">MADNFIHYSTSTKTDRKTIEMKALFSTLHSLVPNQISTEGETTLPVQIENATNYIKQLKENVEKLKEKREKLIGSREGEIKARLLVQVEAHQVGSSLEVLLTTGSDYLLVLNQILQLLQENGTQIIHINHSTIINRVFHKIVAQMVGEGMSSEGVDGERICETVKKFVSQYKDGK</sequence>
<dbReference type="OrthoDB" id="752507at2759"/>
<comment type="subcellular location">
    <subcellularLocation>
        <location evidence="1">Nucleus</location>
    </subcellularLocation>
</comment>
<dbReference type="GO" id="GO:0000981">
    <property type="term" value="F:DNA-binding transcription factor activity, RNA polymerase II-specific"/>
    <property type="evidence" value="ECO:0007669"/>
    <property type="project" value="TreeGrafter"/>
</dbReference>
<dbReference type="SUPFAM" id="SSF47459">
    <property type="entry name" value="HLH, helix-loop-helix DNA-binding domain"/>
    <property type="match status" value="1"/>
</dbReference>
<gene>
    <name evidence="7" type="primary">LOC111490190</name>
</gene>
<dbReference type="RefSeq" id="XP_022994481.1">
    <property type="nucleotide sequence ID" value="XM_023138713.1"/>
</dbReference>
<dbReference type="GO" id="GO:0000977">
    <property type="term" value="F:RNA polymerase II transcription regulatory region sequence-specific DNA binding"/>
    <property type="evidence" value="ECO:0007669"/>
    <property type="project" value="TreeGrafter"/>
</dbReference>
<name>A0A6J1JZ96_CUCMA</name>
<dbReference type="PANTHER" id="PTHR13935:SF90">
    <property type="entry name" value="TRANSCRIPTION FACTOR BHLH162"/>
    <property type="match status" value="1"/>
</dbReference>
<keyword evidence="3" id="KW-0804">Transcription</keyword>
<reference evidence="7" key="1">
    <citation type="submission" date="2025-08" db="UniProtKB">
        <authorList>
            <consortium name="RefSeq"/>
        </authorList>
    </citation>
    <scope>IDENTIFICATION</scope>
    <source>
        <tissue evidence="7">Young leaves</tissue>
    </source>
</reference>
<dbReference type="InterPro" id="IPR015660">
    <property type="entry name" value="MASH1/Ascl1a-like"/>
</dbReference>
<dbReference type="GO" id="GO:0046983">
    <property type="term" value="F:protein dimerization activity"/>
    <property type="evidence" value="ECO:0007669"/>
    <property type="project" value="InterPro"/>
</dbReference>